<dbReference type="PANTHER" id="PTHR24567:SF74">
    <property type="entry name" value="HTH-TYPE TRANSCRIPTIONAL REGULATOR ARCR"/>
    <property type="match status" value="1"/>
</dbReference>
<dbReference type="CDD" id="cd00038">
    <property type="entry name" value="CAP_ED"/>
    <property type="match status" value="1"/>
</dbReference>
<organism evidence="6 7">
    <name type="scientific">Acetoanaerobium sticklandii (strain ATCC 12662 / DSM 519 / JCM 1433 / CCUG 9281 / NCIMB 10654 / HF)</name>
    <name type="common">Clostridium sticklandii</name>
    <dbReference type="NCBI Taxonomy" id="499177"/>
    <lineage>
        <taxon>Bacteria</taxon>
        <taxon>Bacillati</taxon>
        <taxon>Bacillota</taxon>
        <taxon>Clostridia</taxon>
        <taxon>Peptostreptococcales</taxon>
        <taxon>Filifactoraceae</taxon>
        <taxon>Acetoanaerobium</taxon>
    </lineage>
</organism>
<dbReference type="GO" id="GO:0003700">
    <property type="term" value="F:DNA-binding transcription factor activity"/>
    <property type="evidence" value="ECO:0007669"/>
    <property type="project" value="TreeGrafter"/>
</dbReference>
<keyword evidence="3" id="KW-0804">Transcription</keyword>
<dbReference type="Proteomes" id="UP000007041">
    <property type="component" value="Chromosome"/>
</dbReference>
<keyword evidence="7" id="KW-1185">Reference proteome</keyword>
<evidence type="ECO:0000256" key="2">
    <source>
        <dbReference type="ARBA" id="ARBA00023125"/>
    </source>
</evidence>
<evidence type="ECO:0000256" key="3">
    <source>
        <dbReference type="ARBA" id="ARBA00023163"/>
    </source>
</evidence>
<dbReference type="SUPFAM" id="SSF51206">
    <property type="entry name" value="cAMP-binding domain-like"/>
    <property type="match status" value="1"/>
</dbReference>
<dbReference type="HOGENOM" id="CLU_075053_3_2_9"/>
<dbReference type="BioCyc" id="CSTI499177:GJE9-127-MONOMER"/>
<evidence type="ECO:0000313" key="7">
    <source>
        <dbReference type="Proteomes" id="UP000007041"/>
    </source>
</evidence>
<keyword evidence="6" id="KW-0808">Transferase</keyword>
<dbReference type="Gene3D" id="2.60.120.10">
    <property type="entry name" value="Jelly Rolls"/>
    <property type="match status" value="1"/>
</dbReference>
<protein>
    <submittedName>
        <fullName evidence="6">Putative CAMP-binding domains-Catabolite gene activator and regulatory subunit of cAMP-dependent protein kinases</fullName>
    </submittedName>
</protein>
<evidence type="ECO:0000256" key="1">
    <source>
        <dbReference type="ARBA" id="ARBA00023015"/>
    </source>
</evidence>
<dbReference type="GO" id="GO:0016301">
    <property type="term" value="F:kinase activity"/>
    <property type="evidence" value="ECO:0007669"/>
    <property type="project" value="UniProtKB-KW"/>
</dbReference>
<dbReference type="Pfam" id="PF00027">
    <property type="entry name" value="cNMP_binding"/>
    <property type="match status" value="1"/>
</dbReference>
<dbReference type="SUPFAM" id="SSF46785">
    <property type="entry name" value="Winged helix' DNA-binding domain"/>
    <property type="match status" value="1"/>
</dbReference>
<keyword evidence="6" id="KW-0418">Kinase</keyword>
<dbReference type="InterPro" id="IPR036388">
    <property type="entry name" value="WH-like_DNA-bd_sf"/>
</dbReference>
<dbReference type="InterPro" id="IPR000595">
    <property type="entry name" value="cNMP-bd_dom"/>
</dbReference>
<name>E3PR54_ACESD</name>
<proteinExistence type="predicted"/>
<keyword evidence="2" id="KW-0238">DNA-binding</keyword>
<dbReference type="Pfam" id="PF13545">
    <property type="entry name" value="HTH_Crp_2"/>
    <property type="match status" value="1"/>
</dbReference>
<dbReference type="PROSITE" id="PS51063">
    <property type="entry name" value="HTH_CRP_2"/>
    <property type="match status" value="1"/>
</dbReference>
<dbReference type="eggNOG" id="COG0664">
    <property type="taxonomic scope" value="Bacteria"/>
</dbReference>
<dbReference type="PANTHER" id="PTHR24567">
    <property type="entry name" value="CRP FAMILY TRANSCRIPTIONAL REGULATORY PROTEIN"/>
    <property type="match status" value="1"/>
</dbReference>
<dbReference type="InterPro" id="IPR014710">
    <property type="entry name" value="RmlC-like_jellyroll"/>
</dbReference>
<dbReference type="GO" id="GO:0003677">
    <property type="term" value="F:DNA binding"/>
    <property type="evidence" value="ECO:0007669"/>
    <property type="project" value="UniProtKB-KW"/>
</dbReference>
<evidence type="ECO:0000313" key="6">
    <source>
        <dbReference type="EMBL" id="CBH20251.1"/>
    </source>
</evidence>
<dbReference type="InterPro" id="IPR050397">
    <property type="entry name" value="Env_Response_Regulators"/>
</dbReference>
<reference evidence="7" key="1">
    <citation type="journal article" date="2010" name="BMC Genomics">
        <title>Clostridium sticklandii, a specialist in amino acid degradation:revisiting its metabolism through its genome sequence.</title>
        <authorList>
            <person name="Fonknechten N."/>
            <person name="Chaussonnerie S."/>
            <person name="Tricot S."/>
            <person name="Lajus A."/>
            <person name="Andreesen J.R."/>
            <person name="Perchat N."/>
            <person name="Pelletier E."/>
            <person name="Gouyvenoux M."/>
            <person name="Barbe V."/>
            <person name="Salanoubat M."/>
            <person name="Le Paslier D."/>
            <person name="Weissenbach J."/>
            <person name="Cohen G.N."/>
            <person name="Kreimeyer A."/>
        </authorList>
    </citation>
    <scope>NUCLEOTIDE SEQUENCE [LARGE SCALE GENOMIC DNA]</scope>
    <source>
        <strain evidence="7">ATCC 12662 / DSM 519 / JCM 1433 / CCUG 9281 / NCIMB 10654 / HF</strain>
    </source>
</reference>
<dbReference type="InterPro" id="IPR036390">
    <property type="entry name" value="WH_DNA-bd_sf"/>
</dbReference>
<dbReference type="PROSITE" id="PS50042">
    <property type="entry name" value="CNMP_BINDING_3"/>
    <property type="match status" value="1"/>
</dbReference>
<dbReference type="GO" id="GO:0005829">
    <property type="term" value="C:cytosol"/>
    <property type="evidence" value="ECO:0007669"/>
    <property type="project" value="TreeGrafter"/>
</dbReference>
<dbReference type="InterPro" id="IPR012318">
    <property type="entry name" value="HTH_CRP"/>
</dbReference>
<sequence length="224" mass="26283">MYDLLFEEKKQEEMKQFFVNLASSGNIKKYKKKELIDIEGYEFVGIVLEGTVKQTLYSPQGLEKSLFFLKRGEIFGEMDYFTQSKCELIVKAVEASEVAIINKKALEQALRESPKNYEFFIHSMVRKYRITLFQMKSMVFNKSIKRLADTLLRLSYQDSTKKDDKTVLNRIFTHQELAELIGCSRITVTNDLNELKKRKLITVKNKEISIDNLKNLENYLQDED</sequence>
<gene>
    <name evidence="6" type="ordered locus">CLOST_0121</name>
</gene>
<accession>E3PR54</accession>
<feature type="domain" description="Cyclic nucleotide-binding" evidence="4">
    <location>
        <begin position="46"/>
        <end position="127"/>
    </location>
</feature>
<dbReference type="Gene3D" id="1.10.10.10">
    <property type="entry name" value="Winged helix-like DNA-binding domain superfamily/Winged helix DNA-binding domain"/>
    <property type="match status" value="1"/>
</dbReference>
<evidence type="ECO:0000259" key="4">
    <source>
        <dbReference type="PROSITE" id="PS50042"/>
    </source>
</evidence>
<dbReference type="STRING" id="1511.CLOST_0121"/>
<feature type="domain" description="HTH crp-type" evidence="5">
    <location>
        <begin position="141"/>
        <end position="214"/>
    </location>
</feature>
<dbReference type="KEGG" id="cst:CLOST_0121"/>
<dbReference type="EMBL" id="FP565809">
    <property type="protein sequence ID" value="CBH20251.1"/>
    <property type="molecule type" value="Genomic_DNA"/>
</dbReference>
<dbReference type="SMART" id="SM00419">
    <property type="entry name" value="HTH_CRP"/>
    <property type="match status" value="1"/>
</dbReference>
<dbReference type="AlphaFoldDB" id="E3PR54"/>
<evidence type="ECO:0000259" key="5">
    <source>
        <dbReference type="PROSITE" id="PS51063"/>
    </source>
</evidence>
<keyword evidence="1" id="KW-0805">Transcription regulation</keyword>
<dbReference type="InterPro" id="IPR018490">
    <property type="entry name" value="cNMP-bd_dom_sf"/>
</dbReference>